<proteinExistence type="predicted"/>
<dbReference type="OrthoDB" id="1476984at2759"/>
<dbReference type="AlphaFoldDB" id="A0A9P9AFK9"/>
<evidence type="ECO:0000256" key="1">
    <source>
        <dbReference type="PIRSR" id="PIRSR605493-1"/>
    </source>
</evidence>
<dbReference type="CDD" id="cd16841">
    <property type="entry name" value="RraA_family"/>
    <property type="match status" value="1"/>
</dbReference>
<dbReference type="GO" id="GO:0008948">
    <property type="term" value="F:oxaloacetate decarboxylase activity"/>
    <property type="evidence" value="ECO:0007669"/>
    <property type="project" value="TreeGrafter"/>
</dbReference>
<feature type="binding site" evidence="1">
    <location>
        <position position="116"/>
    </location>
    <ligand>
        <name>substrate</name>
    </ligand>
</feature>
<reference evidence="2" key="1">
    <citation type="journal article" date="2021" name="Nat. Commun.">
        <title>Genetic determinants of endophytism in the Arabidopsis root mycobiome.</title>
        <authorList>
            <person name="Mesny F."/>
            <person name="Miyauchi S."/>
            <person name="Thiergart T."/>
            <person name="Pickel B."/>
            <person name="Atanasova L."/>
            <person name="Karlsson M."/>
            <person name="Huettel B."/>
            <person name="Barry K.W."/>
            <person name="Haridas S."/>
            <person name="Chen C."/>
            <person name="Bauer D."/>
            <person name="Andreopoulos W."/>
            <person name="Pangilinan J."/>
            <person name="LaButti K."/>
            <person name="Riley R."/>
            <person name="Lipzen A."/>
            <person name="Clum A."/>
            <person name="Drula E."/>
            <person name="Henrissat B."/>
            <person name="Kohler A."/>
            <person name="Grigoriev I.V."/>
            <person name="Martin F.M."/>
            <person name="Hacquard S."/>
        </authorList>
    </citation>
    <scope>NUCLEOTIDE SEQUENCE</scope>
    <source>
        <strain evidence="2">MPI-SDFR-AT-0117</strain>
    </source>
</reference>
<dbReference type="GO" id="GO:0047443">
    <property type="term" value="F:4-hydroxy-4-methyl-2-oxoglutarate aldolase activity"/>
    <property type="evidence" value="ECO:0007669"/>
    <property type="project" value="TreeGrafter"/>
</dbReference>
<dbReference type="Pfam" id="PF03737">
    <property type="entry name" value="RraA-like"/>
    <property type="match status" value="1"/>
</dbReference>
<dbReference type="EMBL" id="JAGSXJ010000005">
    <property type="protein sequence ID" value="KAH6691731.1"/>
    <property type="molecule type" value="Genomic_DNA"/>
</dbReference>
<comment type="cofactor">
    <cofactor evidence="1">
        <name>Mg(2+)</name>
        <dbReference type="ChEBI" id="CHEBI:18420"/>
    </cofactor>
</comment>
<accession>A0A9P9AFK9</accession>
<dbReference type="PANTHER" id="PTHR33254:SF4">
    <property type="entry name" value="4-HYDROXY-4-METHYL-2-OXOGLUTARATE ALDOLASE 3-RELATED"/>
    <property type="match status" value="1"/>
</dbReference>
<feature type="binding site" evidence="1">
    <location>
        <position position="117"/>
    </location>
    <ligand>
        <name>Mg(2+)</name>
        <dbReference type="ChEBI" id="CHEBI:18420"/>
    </ligand>
</feature>
<protein>
    <submittedName>
        <fullName evidence="2">Ribonuclease E inhibitor RraA/Dimethylmenaquinone methyltransferase</fullName>
    </submittedName>
</protein>
<dbReference type="GO" id="GO:0046872">
    <property type="term" value="F:metal ion binding"/>
    <property type="evidence" value="ECO:0007669"/>
    <property type="project" value="UniProtKB-KW"/>
</dbReference>
<dbReference type="InterPro" id="IPR005493">
    <property type="entry name" value="RraA/RraA-like"/>
</dbReference>
<evidence type="ECO:0000313" key="2">
    <source>
        <dbReference type="EMBL" id="KAH6691731.1"/>
    </source>
</evidence>
<keyword evidence="1" id="KW-0460">Magnesium</keyword>
<evidence type="ECO:0000313" key="3">
    <source>
        <dbReference type="Proteomes" id="UP000770015"/>
    </source>
</evidence>
<dbReference type="SUPFAM" id="SSF89562">
    <property type="entry name" value="RraA-like"/>
    <property type="match status" value="1"/>
</dbReference>
<feature type="binding site" evidence="1">
    <location>
        <begin position="94"/>
        <end position="97"/>
    </location>
    <ligand>
        <name>substrate</name>
    </ligand>
</feature>
<dbReference type="InterPro" id="IPR036704">
    <property type="entry name" value="RraA/RraA-like_sf"/>
</dbReference>
<name>A0A9P9AFK9_9PEZI</name>
<keyword evidence="3" id="KW-1185">Reference proteome</keyword>
<gene>
    <name evidence="2" type="ORF">F5X68DRAFT_267750</name>
</gene>
<dbReference type="PANTHER" id="PTHR33254">
    <property type="entry name" value="4-HYDROXY-4-METHYL-2-OXOGLUTARATE ALDOLASE 3-RELATED"/>
    <property type="match status" value="1"/>
</dbReference>
<dbReference type="Gene3D" id="3.50.30.40">
    <property type="entry name" value="Ribonuclease E inhibitor RraA/RraA-like"/>
    <property type="match status" value="1"/>
</dbReference>
<comment type="caution">
    <text evidence="2">The sequence shown here is derived from an EMBL/GenBank/DDBJ whole genome shotgun (WGS) entry which is preliminary data.</text>
</comment>
<sequence>MTARLITALKPFTACDIADALRKLNHPQGGFLDGIRMFSPGSQARIHGPAVTVRMVEMSDEAAPRLEKHFVDHNQNDGIMYIQQPKGLPSACWGGLMSTRAKFLGAQGVVIDGRMRDVNEHNEMGFPVFARGMSVLGSKSYTRASQVNIPLQFHGGLWVNPGDILVADADGVVVTPPSLVDQVVDICQQRAEVDKIMFDELRKGAAMGPLIKNIRGQK</sequence>
<dbReference type="Proteomes" id="UP000770015">
    <property type="component" value="Unassembled WGS sequence"/>
</dbReference>
<keyword evidence="1" id="KW-0479">Metal-binding</keyword>
<organism evidence="2 3">
    <name type="scientific">Plectosphaerella plurivora</name>
    <dbReference type="NCBI Taxonomy" id="936078"/>
    <lineage>
        <taxon>Eukaryota</taxon>
        <taxon>Fungi</taxon>
        <taxon>Dikarya</taxon>
        <taxon>Ascomycota</taxon>
        <taxon>Pezizomycotina</taxon>
        <taxon>Sordariomycetes</taxon>
        <taxon>Hypocreomycetidae</taxon>
        <taxon>Glomerellales</taxon>
        <taxon>Plectosphaerellaceae</taxon>
        <taxon>Plectosphaerella</taxon>
    </lineage>
</organism>